<dbReference type="PRINTS" id="PR00385">
    <property type="entry name" value="P450"/>
</dbReference>
<dbReference type="InterPro" id="IPR001128">
    <property type="entry name" value="Cyt_P450"/>
</dbReference>
<reference evidence="3 4" key="1">
    <citation type="journal article" date="2024" name="Nat. Commun.">
        <title>Phylogenomics reveals the evolutionary origins of lichenization in chlorophyte algae.</title>
        <authorList>
            <person name="Puginier C."/>
            <person name="Libourel C."/>
            <person name="Otte J."/>
            <person name="Skaloud P."/>
            <person name="Haon M."/>
            <person name="Grisel S."/>
            <person name="Petersen M."/>
            <person name="Berrin J.G."/>
            <person name="Delaux P.M."/>
            <person name="Dal Grande F."/>
            <person name="Keller J."/>
        </authorList>
    </citation>
    <scope>NUCLEOTIDE SEQUENCE [LARGE SCALE GENOMIC DNA]</scope>
    <source>
        <strain evidence="3 4">SAG 245.80</strain>
    </source>
</reference>
<keyword evidence="2" id="KW-0408">Iron</keyword>
<dbReference type="GO" id="GO:0016705">
    <property type="term" value="F:oxidoreductase activity, acting on paired donors, with incorporation or reduction of molecular oxygen"/>
    <property type="evidence" value="ECO:0007669"/>
    <property type="project" value="InterPro"/>
</dbReference>
<evidence type="ECO:0000313" key="4">
    <source>
        <dbReference type="Proteomes" id="UP001445335"/>
    </source>
</evidence>
<dbReference type="SUPFAM" id="SSF48264">
    <property type="entry name" value="Cytochrome P450"/>
    <property type="match status" value="1"/>
</dbReference>
<dbReference type="PANTHER" id="PTHR24305:SF166">
    <property type="entry name" value="CYTOCHROME P450 12A4, MITOCHONDRIAL-RELATED"/>
    <property type="match status" value="1"/>
</dbReference>
<evidence type="ECO:0000256" key="1">
    <source>
        <dbReference type="ARBA" id="ARBA00010617"/>
    </source>
</evidence>
<dbReference type="GO" id="GO:0005506">
    <property type="term" value="F:iron ion binding"/>
    <property type="evidence" value="ECO:0007669"/>
    <property type="project" value="InterPro"/>
</dbReference>
<comment type="cofactor">
    <cofactor evidence="2">
        <name>heme</name>
        <dbReference type="ChEBI" id="CHEBI:30413"/>
    </cofactor>
</comment>
<dbReference type="InterPro" id="IPR050121">
    <property type="entry name" value="Cytochrome_P450_monoxygenase"/>
</dbReference>
<dbReference type="GO" id="GO:0004497">
    <property type="term" value="F:monooxygenase activity"/>
    <property type="evidence" value="ECO:0007669"/>
    <property type="project" value="InterPro"/>
</dbReference>
<feature type="binding site" description="axial binding residue" evidence="2">
    <location>
        <position position="441"/>
    </location>
    <ligand>
        <name>heme</name>
        <dbReference type="ChEBI" id="CHEBI:30413"/>
    </ligand>
    <ligandPart>
        <name>Fe</name>
        <dbReference type="ChEBI" id="CHEBI:18248"/>
    </ligandPart>
</feature>
<name>A0AAW1RG04_9CHLO</name>
<evidence type="ECO:0000313" key="3">
    <source>
        <dbReference type="EMBL" id="KAK9832544.1"/>
    </source>
</evidence>
<keyword evidence="2" id="KW-0349">Heme</keyword>
<gene>
    <name evidence="3" type="ORF">WJX81_007874</name>
</gene>
<keyword evidence="2" id="KW-0479">Metal-binding</keyword>
<evidence type="ECO:0000256" key="2">
    <source>
        <dbReference type="PIRSR" id="PIRSR602401-1"/>
    </source>
</evidence>
<accession>A0AAW1RG04</accession>
<keyword evidence="4" id="KW-1185">Reference proteome</keyword>
<dbReference type="PANTHER" id="PTHR24305">
    <property type="entry name" value="CYTOCHROME P450"/>
    <property type="match status" value="1"/>
</dbReference>
<organism evidence="3 4">
    <name type="scientific">Elliptochloris bilobata</name>
    <dbReference type="NCBI Taxonomy" id="381761"/>
    <lineage>
        <taxon>Eukaryota</taxon>
        <taxon>Viridiplantae</taxon>
        <taxon>Chlorophyta</taxon>
        <taxon>core chlorophytes</taxon>
        <taxon>Trebouxiophyceae</taxon>
        <taxon>Trebouxiophyceae incertae sedis</taxon>
        <taxon>Elliptochloris clade</taxon>
        <taxon>Elliptochloris</taxon>
    </lineage>
</organism>
<proteinExistence type="inferred from homology"/>
<dbReference type="Proteomes" id="UP001445335">
    <property type="component" value="Unassembled WGS sequence"/>
</dbReference>
<dbReference type="GO" id="GO:0020037">
    <property type="term" value="F:heme binding"/>
    <property type="evidence" value="ECO:0007669"/>
    <property type="project" value="InterPro"/>
</dbReference>
<dbReference type="Pfam" id="PF00067">
    <property type="entry name" value="p450"/>
    <property type="match status" value="1"/>
</dbReference>
<protein>
    <recommendedName>
        <fullName evidence="5">Cytochrome P450</fullName>
    </recommendedName>
</protein>
<dbReference type="InterPro" id="IPR002401">
    <property type="entry name" value="Cyt_P450_E_grp-I"/>
</dbReference>
<dbReference type="EMBL" id="JALJOU010000041">
    <property type="protein sequence ID" value="KAK9832544.1"/>
    <property type="molecule type" value="Genomic_DNA"/>
</dbReference>
<comment type="caution">
    <text evidence="3">The sequence shown here is derived from an EMBL/GenBank/DDBJ whole genome shotgun (WGS) entry which is preliminary data.</text>
</comment>
<dbReference type="AlphaFoldDB" id="A0AAW1RG04"/>
<dbReference type="Gene3D" id="1.10.630.10">
    <property type="entry name" value="Cytochrome P450"/>
    <property type="match status" value="1"/>
</dbReference>
<sequence>MLLSVAPCCWSTRQATEWAEEFGPIYKVRFLFYHAIVITDPLLARYVLRSKLLDKFRFLYSFLDPFLAGPNLLTGNTDEHWRAVRKGVAPAFSAANMRAAFTHVVERSEKLVAILDGHGPRTPINVDNLLLRESMDIIGRVGFEYEMGALESLAAGDDAGPGRNAVHRVEEPLSVLRTPVVHRVEEPLSVLRVWDAGVRHGRSLLEQWKEVVRKLLGHIQRIDPGDNTFANLLMATRDPKTGKQLSDAQMLPEIAALFFAGIDTTGHTGTWALFLLAQHPEVEARLAAELDAAKLLATPARPRPHQLQWADLGRLTYLQAVIKEVLRMYPPVGLGQIRISHRHDLHLAGGRIRVPRGTALWVPHHGMHNVSFNWDRPHDFLPERWLAPGTELAQQRPMPQEWYAGWDAQLSAGQLSVAADDADGQDAPKRWFPFAEGPRSCVGKSLAQVTLPATLAILLSHFTFRLADEMGGAEGVRARETYSLVTGIKGGMMMHAVPRVDLQD</sequence>
<comment type="similarity">
    <text evidence="1">Belongs to the cytochrome P450 family.</text>
</comment>
<dbReference type="PRINTS" id="PR00463">
    <property type="entry name" value="EP450I"/>
</dbReference>
<dbReference type="InterPro" id="IPR036396">
    <property type="entry name" value="Cyt_P450_sf"/>
</dbReference>
<evidence type="ECO:0008006" key="5">
    <source>
        <dbReference type="Google" id="ProtNLM"/>
    </source>
</evidence>